<accession>A0A8J4T0Q5</accession>
<reference evidence="1" key="1">
    <citation type="submission" date="2019-05" db="EMBL/GenBank/DDBJ databases">
        <title>Annotation for the trematode Paragonimus heterotremus.</title>
        <authorList>
            <person name="Choi Y.-J."/>
        </authorList>
    </citation>
    <scope>NUCLEOTIDE SEQUENCE</scope>
    <source>
        <strain evidence="1">LC</strain>
    </source>
</reference>
<gene>
    <name evidence="1" type="ORF">PHET_11584</name>
</gene>
<evidence type="ECO:0000313" key="1">
    <source>
        <dbReference type="EMBL" id="KAF5395656.1"/>
    </source>
</evidence>
<organism evidence="1 2">
    <name type="scientific">Paragonimus heterotremus</name>
    <dbReference type="NCBI Taxonomy" id="100268"/>
    <lineage>
        <taxon>Eukaryota</taxon>
        <taxon>Metazoa</taxon>
        <taxon>Spiralia</taxon>
        <taxon>Lophotrochozoa</taxon>
        <taxon>Platyhelminthes</taxon>
        <taxon>Trematoda</taxon>
        <taxon>Digenea</taxon>
        <taxon>Plagiorchiida</taxon>
        <taxon>Troglotremata</taxon>
        <taxon>Troglotrematidae</taxon>
        <taxon>Paragonimus</taxon>
    </lineage>
</organism>
<comment type="caution">
    <text evidence="1">The sequence shown here is derived from an EMBL/GenBank/DDBJ whole genome shotgun (WGS) entry which is preliminary data.</text>
</comment>
<dbReference type="EMBL" id="LUCH01011020">
    <property type="protein sequence ID" value="KAF5395656.1"/>
    <property type="molecule type" value="Genomic_DNA"/>
</dbReference>
<sequence>MKLLTFRLKMKNWRLLITRKHGLDENRGQFLKKLRSLAKDYNLEAAVASQYVDDVAHGVFFSGLTSYTILQSLLDHNTLKLKSALDVVGPSAFTMKQSLLYHDDGVPANCM</sequence>
<dbReference type="AlphaFoldDB" id="A0A8J4T0Q5"/>
<protein>
    <submittedName>
        <fullName evidence="1">Uncharacterized protein</fullName>
    </submittedName>
</protein>
<proteinExistence type="predicted"/>
<name>A0A8J4T0Q5_9TREM</name>
<keyword evidence="2" id="KW-1185">Reference proteome</keyword>
<dbReference type="Proteomes" id="UP000748531">
    <property type="component" value="Unassembled WGS sequence"/>
</dbReference>
<evidence type="ECO:0000313" key="2">
    <source>
        <dbReference type="Proteomes" id="UP000748531"/>
    </source>
</evidence>